<dbReference type="AlphaFoldDB" id="A0A2T3ACQ2"/>
<gene>
    <name evidence="1" type="ORF">BD289DRAFT_429626</name>
</gene>
<evidence type="ECO:0000313" key="2">
    <source>
        <dbReference type="Proteomes" id="UP000241462"/>
    </source>
</evidence>
<feature type="non-terminal residue" evidence="1">
    <location>
        <position position="74"/>
    </location>
</feature>
<keyword evidence="2" id="KW-1185">Reference proteome</keyword>
<proteinExistence type="predicted"/>
<dbReference type="InParanoid" id="A0A2T3ACQ2"/>
<dbReference type="Proteomes" id="UP000241462">
    <property type="component" value="Unassembled WGS sequence"/>
</dbReference>
<evidence type="ECO:0000313" key="1">
    <source>
        <dbReference type="EMBL" id="PSR92037.1"/>
    </source>
</evidence>
<accession>A0A2T3ACQ2</accession>
<name>A0A2T3ACQ2_9PEZI</name>
<protein>
    <submittedName>
        <fullName evidence="1">Uncharacterized protein</fullName>
    </submittedName>
</protein>
<organism evidence="1 2">
    <name type="scientific">Coniella lustricola</name>
    <dbReference type="NCBI Taxonomy" id="2025994"/>
    <lineage>
        <taxon>Eukaryota</taxon>
        <taxon>Fungi</taxon>
        <taxon>Dikarya</taxon>
        <taxon>Ascomycota</taxon>
        <taxon>Pezizomycotina</taxon>
        <taxon>Sordariomycetes</taxon>
        <taxon>Sordariomycetidae</taxon>
        <taxon>Diaporthales</taxon>
        <taxon>Schizoparmaceae</taxon>
        <taxon>Coniella</taxon>
    </lineage>
</organism>
<reference evidence="1 2" key="1">
    <citation type="journal article" date="2018" name="Mycol. Prog.">
        <title>Coniella lustricola, a new species from submerged detritus.</title>
        <authorList>
            <person name="Raudabaugh D.B."/>
            <person name="Iturriaga T."/>
            <person name="Carver A."/>
            <person name="Mondo S."/>
            <person name="Pangilinan J."/>
            <person name="Lipzen A."/>
            <person name="He G."/>
            <person name="Amirebrahimi M."/>
            <person name="Grigoriev I.V."/>
            <person name="Miller A.N."/>
        </authorList>
    </citation>
    <scope>NUCLEOTIDE SEQUENCE [LARGE SCALE GENOMIC DNA]</scope>
    <source>
        <strain evidence="1 2">B22-T-1</strain>
    </source>
</reference>
<sequence>MISQFLYRVVYRMPAFGNQLKKHVTSVTTMIRRQISSIWNNLIVCFKRLRNYRGYFNRCRCLDPQPGHLNVCDD</sequence>
<dbReference type="EMBL" id="KZ678411">
    <property type="protein sequence ID" value="PSR92037.1"/>
    <property type="molecule type" value="Genomic_DNA"/>
</dbReference>